<sequence length="182" mass="19105">MSRLGKLAIKIPAGTEVSVVSHELIVKGKGGTLKKMLHPAISVSVASGEATVTPKEMSRLGRALWGTYAAHVRNMVAGVNTPFVKKLQVEGIGYRAELSGKSLKLSVGFSHPVVLSVPEGITATVEKNVVTVSGADKEQVGEFAASVRATKKPEPYKGKGIRYEGEVVREKQGKKAATAAAA</sequence>
<gene>
    <name evidence="4" type="primary">rplF</name>
    <name evidence="8" type="ORF">A2763_03990</name>
</gene>
<keyword evidence="3 4" id="KW-0687">Ribonucleoprotein</keyword>
<dbReference type="GO" id="GO:0022625">
    <property type="term" value="C:cytosolic large ribosomal subunit"/>
    <property type="evidence" value="ECO:0007669"/>
    <property type="project" value="UniProtKB-UniRule"/>
</dbReference>
<dbReference type="GO" id="GO:0003735">
    <property type="term" value="F:structural constituent of ribosome"/>
    <property type="evidence" value="ECO:0007669"/>
    <property type="project" value="UniProtKB-UniRule"/>
</dbReference>
<comment type="caution">
    <text evidence="8">The sequence shown here is derived from an EMBL/GenBank/DDBJ whole genome shotgun (WGS) entry which is preliminary data.</text>
</comment>
<accession>A0A1F6CKA4</accession>
<evidence type="ECO:0000313" key="9">
    <source>
        <dbReference type="Proteomes" id="UP000178370"/>
    </source>
</evidence>
<dbReference type="Gene3D" id="3.90.930.12">
    <property type="entry name" value="Ribosomal protein L6, alpha-beta domain"/>
    <property type="match status" value="2"/>
</dbReference>
<dbReference type="SUPFAM" id="SSF56053">
    <property type="entry name" value="Ribosomal protein L6"/>
    <property type="match status" value="2"/>
</dbReference>
<dbReference type="InterPro" id="IPR002358">
    <property type="entry name" value="Ribosomal_uL6_CS"/>
</dbReference>
<dbReference type="PANTHER" id="PTHR11655">
    <property type="entry name" value="60S/50S RIBOSOMAL PROTEIN L6/L9"/>
    <property type="match status" value="1"/>
</dbReference>
<dbReference type="EMBL" id="MFKV01000031">
    <property type="protein sequence ID" value="OGG49457.1"/>
    <property type="molecule type" value="Genomic_DNA"/>
</dbReference>
<dbReference type="AlphaFoldDB" id="A0A1F6CKA4"/>
<dbReference type="HAMAP" id="MF_01365_B">
    <property type="entry name" value="Ribosomal_uL6_B"/>
    <property type="match status" value="1"/>
</dbReference>
<dbReference type="InterPro" id="IPR036789">
    <property type="entry name" value="Ribosomal_uL6-like_a/b-dom_sf"/>
</dbReference>
<dbReference type="InterPro" id="IPR019906">
    <property type="entry name" value="Ribosomal_uL6_bac-type"/>
</dbReference>
<evidence type="ECO:0000256" key="4">
    <source>
        <dbReference type="HAMAP-Rule" id="MF_01365"/>
    </source>
</evidence>
<evidence type="ECO:0000313" key="8">
    <source>
        <dbReference type="EMBL" id="OGG49457.1"/>
    </source>
</evidence>
<reference evidence="8 9" key="1">
    <citation type="journal article" date="2016" name="Nat. Commun.">
        <title>Thousands of microbial genomes shed light on interconnected biogeochemical processes in an aquifer system.</title>
        <authorList>
            <person name="Anantharaman K."/>
            <person name="Brown C.T."/>
            <person name="Hug L.A."/>
            <person name="Sharon I."/>
            <person name="Castelle C.J."/>
            <person name="Probst A.J."/>
            <person name="Thomas B.C."/>
            <person name="Singh A."/>
            <person name="Wilkins M.J."/>
            <person name="Karaoz U."/>
            <person name="Brodie E.L."/>
            <person name="Williams K.H."/>
            <person name="Hubbard S.S."/>
            <person name="Banfield J.F."/>
        </authorList>
    </citation>
    <scope>NUCLEOTIDE SEQUENCE [LARGE SCALE GENOMIC DNA]</scope>
</reference>
<evidence type="ECO:0000256" key="3">
    <source>
        <dbReference type="ARBA" id="ARBA00023274"/>
    </source>
</evidence>
<evidence type="ECO:0000256" key="5">
    <source>
        <dbReference type="RuleBase" id="RU003869"/>
    </source>
</evidence>
<keyword evidence="4 6" id="KW-0694">RNA-binding</keyword>
<dbReference type="PIRSF" id="PIRSF002162">
    <property type="entry name" value="Ribosomal_L6"/>
    <property type="match status" value="1"/>
</dbReference>
<evidence type="ECO:0000256" key="2">
    <source>
        <dbReference type="ARBA" id="ARBA00022980"/>
    </source>
</evidence>
<dbReference type="GO" id="GO:0002181">
    <property type="term" value="P:cytoplasmic translation"/>
    <property type="evidence" value="ECO:0007669"/>
    <property type="project" value="TreeGrafter"/>
</dbReference>
<dbReference type="PANTHER" id="PTHR11655:SF14">
    <property type="entry name" value="LARGE RIBOSOMAL SUBUNIT PROTEIN UL6M"/>
    <property type="match status" value="1"/>
</dbReference>
<name>A0A1F6CKA4_9BACT</name>
<proteinExistence type="inferred from homology"/>
<evidence type="ECO:0000256" key="6">
    <source>
        <dbReference type="RuleBase" id="RU003870"/>
    </source>
</evidence>
<protein>
    <recommendedName>
        <fullName evidence="4">Large ribosomal subunit protein uL6</fullName>
    </recommendedName>
</protein>
<dbReference type="Proteomes" id="UP000178370">
    <property type="component" value="Unassembled WGS sequence"/>
</dbReference>
<feature type="domain" description="Large ribosomal subunit protein uL6 alpha-beta" evidence="7">
    <location>
        <begin position="91"/>
        <end position="163"/>
    </location>
</feature>
<dbReference type="PRINTS" id="PR00059">
    <property type="entry name" value="RIBOSOMALL6"/>
</dbReference>
<feature type="domain" description="Large ribosomal subunit protein uL6 alpha-beta" evidence="7">
    <location>
        <begin position="11"/>
        <end position="80"/>
    </location>
</feature>
<keyword evidence="4 6" id="KW-0699">rRNA-binding</keyword>
<dbReference type="InterPro" id="IPR020040">
    <property type="entry name" value="Ribosomal_uL6_a/b-dom"/>
</dbReference>
<organism evidence="8 9">
    <name type="scientific">Candidatus Kaiserbacteria bacterium RIFCSPHIGHO2_01_FULL_54_36</name>
    <dbReference type="NCBI Taxonomy" id="1798482"/>
    <lineage>
        <taxon>Bacteria</taxon>
        <taxon>Candidatus Kaiseribacteriota</taxon>
    </lineage>
</organism>
<dbReference type="STRING" id="1798482.A2763_03990"/>
<dbReference type="Pfam" id="PF00347">
    <property type="entry name" value="Ribosomal_L6"/>
    <property type="match status" value="2"/>
</dbReference>
<keyword evidence="2 4" id="KW-0689">Ribosomal protein</keyword>
<dbReference type="NCBIfam" id="TIGR03654">
    <property type="entry name" value="L6_bact"/>
    <property type="match status" value="1"/>
</dbReference>
<comment type="subunit">
    <text evidence="4">Part of the 50S ribosomal subunit.</text>
</comment>
<evidence type="ECO:0000256" key="1">
    <source>
        <dbReference type="ARBA" id="ARBA00009356"/>
    </source>
</evidence>
<comment type="function">
    <text evidence="4 6">This protein binds to the 23S rRNA, and is important in its secondary structure. It is located near the subunit interface in the base of the L7/L12 stalk, and near the tRNA binding site of the peptidyltransferase center.</text>
</comment>
<dbReference type="PROSITE" id="PS00525">
    <property type="entry name" value="RIBOSOMAL_L6_1"/>
    <property type="match status" value="1"/>
</dbReference>
<dbReference type="FunFam" id="3.90.930.12:FF:000001">
    <property type="entry name" value="50S ribosomal protein L6"/>
    <property type="match status" value="1"/>
</dbReference>
<comment type="similarity">
    <text evidence="1 4 5">Belongs to the universal ribosomal protein uL6 family.</text>
</comment>
<dbReference type="InterPro" id="IPR000702">
    <property type="entry name" value="Ribosomal_uL6-like"/>
</dbReference>
<evidence type="ECO:0000259" key="7">
    <source>
        <dbReference type="Pfam" id="PF00347"/>
    </source>
</evidence>
<dbReference type="GO" id="GO:0019843">
    <property type="term" value="F:rRNA binding"/>
    <property type="evidence" value="ECO:0007669"/>
    <property type="project" value="UniProtKB-UniRule"/>
</dbReference>